<dbReference type="InterPro" id="IPR032675">
    <property type="entry name" value="LRR_dom_sf"/>
</dbReference>
<proteinExistence type="predicted"/>
<dbReference type="OrthoDB" id="584579at2759"/>
<accession>A0A0Q3EIA0</accession>
<dbReference type="Gramene" id="KQJ86068">
    <property type="protein sequence ID" value="KQJ86068"/>
    <property type="gene ID" value="BRADI_4g03097v3"/>
</dbReference>
<dbReference type="Gene3D" id="3.80.10.10">
    <property type="entry name" value="Ribonuclease Inhibitor"/>
    <property type="match status" value="1"/>
</dbReference>
<dbReference type="AlphaFoldDB" id="A0A0Q3EIA0"/>
<dbReference type="EnsemblPlants" id="KQJ86068">
    <property type="protein sequence ID" value="KQJ86068"/>
    <property type="gene ID" value="BRADI_4g03097v3"/>
</dbReference>
<dbReference type="PANTHER" id="PTHR32141:SF179">
    <property type="entry name" value="F-BOX DOMAIN-CONTAINING PROTEIN"/>
    <property type="match status" value="1"/>
</dbReference>
<keyword evidence="4" id="KW-1185">Reference proteome</keyword>
<reference evidence="2 3" key="1">
    <citation type="journal article" date="2010" name="Nature">
        <title>Genome sequencing and analysis of the model grass Brachypodium distachyon.</title>
        <authorList>
            <consortium name="International Brachypodium Initiative"/>
        </authorList>
    </citation>
    <scope>NUCLEOTIDE SEQUENCE [LARGE SCALE GENOMIC DNA]</scope>
    <source>
        <strain evidence="2 3">Bd21</strain>
    </source>
</reference>
<evidence type="ECO:0000313" key="3">
    <source>
        <dbReference type="EnsemblPlants" id="KQJ86068"/>
    </source>
</evidence>
<name>A0A0Q3EIA0_BRADI</name>
<evidence type="ECO:0000313" key="4">
    <source>
        <dbReference type="Proteomes" id="UP000008810"/>
    </source>
</evidence>
<gene>
    <name evidence="3" type="primary">LOC112272418</name>
    <name evidence="2" type="ORF">BRADI_4g03097v3</name>
</gene>
<dbReference type="SUPFAM" id="SSF52047">
    <property type="entry name" value="RNI-like"/>
    <property type="match status" value="1"/>
</dbReference>
<protein>
    <recommendedName>
        <fullName evidence="1">F-box/LRR-repeat protein 15/At3g58940/PEG3-like LRR domain-containing protein</fullName>
    </recommendedName>
</protein>
<evidence type="ECO:0000259" key="1">
    <source>
        <dbReference type="Pfam" id="PF24758"/>
    </source>
</evidence>
<dbReference type="Proteomes" id="UP000008810">
    <property type="component" value="Chromosome 4"/>
</dbReference>
<sequence length="495" mass="55201">MAWFSGPRDPCLGTSALPLMGGSGRVILQIKVLRKSSSSPRTRKRKAEEPPTHPGVVVVVVGAGEEDGVDRVSNLSDDNLRKVISFLPMKDGACTTMLASRWRHLWCSAPLNINCRDLRAGAVAQILDSRLDPVRSITIFPESLIDPTPTLDDLLQSTALDKLEELDLWYHVQLAPPKTPPSSAFRFSPTLRVLTIRACCLPDGSIQGLHFPVLKQLELKMVTLSGDSLRYMVASCCPALKWLLLDSCSGFASILINSLSLVSIRVCTFRYDGMFMFEELIIESAPSLRRLLMHGRGMGKRVSVISAPKLEAMRCIVDKEQQPATKISFSSMVIQGLQVDNLMLAVRTVRILSLEMDPLSLDIVLNWLRCFPCLEKLYIQATGSGGTNLWRRKYKNLTRCLDIPLKTIAMETYRGIKSHVSFVTFFVLNVTGLESITLSIRAVDNTEEFLTEQRIKLELDNNDARLHFTTHSCVRTTWDILSARDLDLADPLAVI</sequence>
<dbReference type="Pfam" id="PF24758">
    <property type="entry name" value="LRR_At5g56370"/>
    <property type="match status" value="1"/>
</dbReference>
<dbReference type="EMBL" id="CM000883">
    <property type="protein sequence ID" value="KQJ86068.2"/>
    <property type="molecule type" value="Genomic_DNA"/>
</dbReference>
<dbReference type="InterPro" id="IPR055302">
    <property type="entry name" value="F-box_dom-containing"/>
</dbReference>
<reference evidence="2" key="2">
    <citation type="submission" date="2017-06" db="EMBL/GenBank/DDBJ databases">
        <title>WGS assembly of Brachypodium distachyon.</title>
        <authorList>
            <consortium name="The International Brachypodium Initiative"/>
            <person name="Lucas S."/>
            <person name="Harmon-Smith M."/>
            <person name="Lail K."/>
            <person name="Tice H."/>
            <person name="Grimwood J."/>
            <person name="Bruce D."/>
            <person name="Barry K."/>
            <person name="Shu S."/>
            <person name="Lindquist E."/>
            <person name="Wang M."/>
            <person name="Pitluck S."/>
            <person name="Vogel J.P."/>
            <person name="Garvin D.F."/>
            <person name="Mockler T.C."/>
            <person name="Schmutz J."/>
            <person name="Rokhsar D."/>
            <person name="Bevan M.W."/>
        </authorList>
    </citation>
    <scope>NUCLEOTIDE SEQUENCE</scope>
    <source>
        <strain evidence="2">Bd21</strain>
    </source>
</reference>
<dbReference type="SUPFAM" id="SSF81383">
    <property type="entry name" value="F-box domain"/>
    <property type="match status" value="1"/>
</dbReference>
<evidence type="ECO:0000313" key="2">
    <source>
        <dbReference type="EMBL" id="KQJ86068.2"/>
    </source>
</evidence>
<dbReference type="PANTHER" id="PTHR32141">
    <property type="match status" value="1"/>
</dbReference>
<reference evidence="3" key="3">
    <citation type="submission" date="2018-08" db="UniProtKB">
        <authorList>
            <consortium name="EnsemblPlants"/>
        </authorList>
    </citation>
    <scope>IDENTIFICATION</scope>
    <source>
        <strain evidence="3">cv. Bd21</strain>
    </source>
</reference>
<feature type="domain" description="F-box/LRR-repeat protein 15/At3g58940/PEG3-like LRR" evidence="1">
    <location>
        <begin position="151"/>
        <end position="379"/>
    </location>
</feature>
<dbReference type="InterPro" id="IPR055411">
    <property type="entry name" value="LRR_FXL15/At3g58940/PEG3-like"/>
</dbReference>
<organism evidence="2">
    <name type="scientific">Brachypodium distachyon</name>
    <name type="common">Purple false brome</name>
    <name type="synonym">Trachynia distachya</name>
    <dbReference type="NCBI Taxonomy" id="15368"/>
    <lineage>
        <taxon>Eukaryota</taxon>
        <taxon>Viridiplantae</taxon>
        <taxon>Streptophyta</taxon>
        <taxon>Embryophyta</taxon>
        <taxon>Tracheophyta</taxon>
        <taxon>Spermatophyta</taxon>
        <taxon>Magnoliopsida</taxon>
        <taxon>Liliopsida</taxon>
        <taxon>Poales</taxon>
        <taxon>Poaceae</taxon>
        <taxon>BOP clade</taxon>
        <taxon>Pooideae</taxon>
        <taxon>Stipodae</taxon>
        <taxon>Brachypodieae</taxon>
        <taxon>Brachypodium</taxon>
    </lineage>
</organism>
<dbReference type="InterPro" id="IPR036047">
    <property type="entry name" value="F-box-like_dom_sf"/>
</dbReference>